<evidence type="ECO:0000256" key="2">
    <source>
        <dbReference type="SAM" id="Coils"/>
    </source>
</evidence>
<keyword evidence="6" id="KW-1185">Reference proteome</keyword>
<protein>
    <recommendedName>
        <fullName evidence="4">CCHC-type domain-containing protein</fullName>
    </recommendedName>
</protein>
<evidence type="ECO:0000259" key="4">
    <source>
        <dbReference type="PROSITE" id="PS50158"/>
    </source>
</evidence>
<keyword evidence="1" id="KW-0479">Metal-binding</keyword>
<name>A0A0J7KJJ7_LASNI</name>
<feature type="region of interest" description="Disordered" evidence="3">
    <location>
        <begin position="1"/>
        <end position="55"/>
    </location>
</feature>
<gene>
    <name evidence="5" type="ORF">RF55_9847</name>
</gene>
<dbReference type="EMBL" id="LBMM01006671">
    <property type="protein sequence ID" value="KMQ90406.1"/>
    <property type="molecule type" value="Genomic_DNA"/>
</dbReference>
<dbReference type="SMART" id="SM00343">
    <property type="entry name" value="ZnF_C2HC"/>
    <property type="match status" value="2"/>
</dbReference>
<comment type="caution">
    <text evidence="5">The sequence shown here is derived from an EMBL/GenBank/DDBJ whole genome shotgun (WGS) entry which is preliminary data.</text>
</comment>
<dbReference type="AlphaFoldDB" id="A0A0J7KJJ7"/>
<keyword evidence="1" id="KW-0862">Zinc</keyword>
<dbReference type="Pfam" id="PF00098">
    <property type="entry name" value="zf-CCHC"/>
    <property type="match status" value="1"/>
</dbReference>
<organism evidence="5 6">
    <name type="scientific">Lasius niger</name>
    <name type="common">Black garden ant</name>
    <dbReference type="NCBI Taxonomy" id="67767"/>
    <lineage>
        <taxon>Eukaryota</taxon>
        <taxon>Metazoa</taxon>
        <taxon>Ecdysozoa</taxon>
        <taxon>Arthropoda</taxon>
        <taxon>Hexapoda</taxon>
        <taxon>Insecta</taxon>
        <taxon>Pterygota</taxon>
        <taxon>Neoptera</taxon>
        <taxon>Endopterygota</taxon>
        <taxon>Hymenoptera</taxon>
        <taxon>Apocrita</taxon>
        <taxon>Aculeata</taxon>
        <taxon>Formicoidea</taxon>
        <taxon>Formicidae</taxon>
        <taxon>Formicinae</taxon>
        <taxon>Lasius</taxon>
        <taxon>Lasius</taxon>
    </lineage>
</organism>
<feature type="region of interest" description="Disordered" evidence="3">
    <location>
        <begin position="242"/>
        <end position="271"/>
    </location>
</feature>
<dbReference type="Gene3D" id="4.10.60.10">
    <property type="entry name" value="Zinc finger, CCHC-type"/>
    <property type="match status" value="1"/>
</dbReference>
<reference evidence="5 6" key="1">
    <citation type="submission" date="2015-04" db="EMBL/GenBank/DDBJ databases">
        <title>Lasius niger genome sequencing.</title>
        <authorList>
            <person name="Konorov E.A."/>
            <person name="Nikitin M.A."/>
            <person name="Kirill M.V."/>
            <person name="Chang P."/>
        </authorList>
    </citation>
    <scope>NUCLEOTIDE SEQUENCE [LARGE SCALE GENOMIC DNA]</scope>
    <source>
        <tissue evidence="5">Whole</tissue>
    </source>
</reference>
<feature type="coiled-coil region" evidence="2">
    <location>
        <begin position="144"/>
        <end position="192"/>
    </location>
</feature>
<feature type="compositionally biased region" description="Basic and acidic residues" evidence="3">
    <location>
        <begin position="400"/>
        <end position="415"/>
    </location>
</feature>
<dbReference type="OrthoDB" id="7699172at2759"/>
<feature type="domain" description="CCHC-type" evidence="4">
    <location>
        <begin position="629"/>
        <end position="642"/>
    </location>
</feature>
<dbReference type="PaxDb" id="67767-A0A0J7KJJ7"/>
<evidence type="ECO:0000256" key="3">
    <source>
        <dbReference type="SAM" id="MobiDB-lite"/>
    </source>
</evidence>
<accession>A0A0J7KJJ7</accession>
<evidence type="ECO:0000313" key="6">
    <source>
        <dbReference type="Proteomes" id="UP000036403"/>
    </source>
</evidence>
<dbReference type="Proteomes" id="UP000036403">
    <property type="component" value="Unassembled WGS sequence"/>
</dbReference>
<evidence type="ECO:0000313" key="5">
    <source>
        <dbReference type="EMBL" id="KMQ90406.1"/>
    </source>
</evidence>
<dbReference type="SUPFAM" id="SSF57756">
    <property type="entry name" value="Retrovirus zinc finger-like domains"/>
    <property type="match status" value="1"/>
</dbReference>
<sequence length="706" mass="77339">MIDLTREPTYSDDGDCEGSAPTAAGLARPGRSYPSGSRGGESRAAKRVTSVTKKKKKKKDKLDFKETLDDITYEELAEMAAANSGSVGLECVDVINSIRVNSSSFQGTWSSRMWTKIKKVKDVIRALVAKTELYGDSTLLEARIIEKTAELSAAKREAADRKEENRKLKKENEELRRSIKEMKSEIINIKEISRENADLWKEIKALKVELQSLKRGDLPVENSGKGKDRKGKATGLGKRLTFRGDVSPEAGPSGLTLVGSPFDEGPVNPIPENKAEAERQVLGMVEQLKNVRKGKDNRGTGGKSLGSDLSSMDWEPLPQRVPRSGEPRVVSNIQLVPSGDSAPLVAGESTPGNGRKKKNRGGRLSETDGKSDPEDAAWKVVSDRRVNPRGRQQTKNKNKNKNEDLNKNKNRRDSKASQTKVGGGSGRVKASGSIRKPPKTAAVSITGRDKDFSYREALLRARKEISLKDLKIESTRLRRAANGGYIIEIMDKDGADKAASLREKLKALLPEEQAVVACPTTYGEIRLIGLDVTILEEEIAQFIVAEGKCSAADVKVGAIQPMRNGLNSVWARCPLAVACSLASKGKVCIGWSRVRVELLNERPIQCYKCWRYGHVRFACSSSVDRGRSCFNCGREGHALRDCQMSPHCVLCAEDGRNGDHRLGSVSCEVDRKPRRSRGGFVPAKMSLDRGTGLVDANNVQSPAMQR</sequence>
<evidence type="ECO:0000256" key="1">
    <source>
        <dbReference type="PROSITE-ProRule" id="PRU00047"/>
    </source>
</evidence>
<keyword evidence="1" id="KW-0863">Zinc-finger</keyword>
<dbReference type="InterPro" id="IPR036875">
    <property type="entry name" value="Znf_CCHC_sf"/>
</dbReference>
<dbReference type="PROSITE" id="PS50158">
    <property type="entry name" value="ZF_CCHC"/>
    <property type="match status" value="1"/>
</dbReference>
<feature type="compositionally biased region" description="Basic and acidic residues" evidence="3">
    <location>
        <begin position="363"/>
        <end position="386"/>
    </location>
</feature>
<dbReference type="GO" id="GO:0008270">
    <property type="term" value="F:zinc ion binding"/>
    <property type="evidence" value="ECO:0007669"/>
    <property type="project" value="UniProtKB-KW"/>
</dbReference>
<feature type="region of interest" description="Disordered" evidence="3">
    <location>
        <begin position="289"/>
        <end position="441"/>
    </location>
</feature>
<dbReference type="InterPro" id="IPR001878">
    <property type="entry name" value="Znf_CCHC"/>
</dbReference>
<dbReference type="GO" id="GO:0003676">
    <property type="term" value="F:nucleic acid binding"/>
    <property type="evidence" value="ECO:0007669"/>
    <property type="project" value="InterPro"/>
</dbReference>
<keyword evidence="2" id="KW-0175">Coiled coil</keyword>
<proteinExistence type="predicted"/>